<accession>A0A7S4KHN8</accession>
<dbReference type="EMBL" id="HBKR01010517">
    <property type="protein sequence ID" value="CAE2295368.1"/>
    <property type="molecule type" value="Transcribed_RNA"/>
</dbReference>
<reference evidence="2" key="1">
    <citation type="submission" date="2021-01" db="EMBL/GenBank/DDBJ databases">
        <authorList>
            <person name="Corre E."/>
            <person name="Pelletier E."/>
            <person name="Niang G."/>
            <person name="Scheremetjew M."/>
            <person name="Finn R."/>
            <person name="Kale V."/>
            <person name="Holt S."/>
            <person name="Cochrane G."/>
            <person name="Meng A."/>
            <person name="Brown T."/>
            <person name="Cohen L."/>
        </authorList>
    </citation>
    <scope>NUCLEOTIDE SEQUENCE</scope>
    <source>
        <strain evidence="2">SoJaBio B1-5/56/2</strain>
    </source>
</reference>
<proteinExistence type="predicted"/>
<dbReference type="AlphaFoldDB" id="A0A7S4KHN8"/>
<sequence length="498" mass="53277">MTSPFLKLACVVLLVGLSLAQSPVDTLGLAASPEALTGLLNKIILPIVDDVIFKVGSALPSDCCYKSVGLPGTRLYLEKLDIPQESIISSGSVTTSTQGVFTQADVAFNMTFYLHICEETLGHCTTILRCNGDANVYFTTDLRMLANIYPDENGQPVVAVDSFFFNLNAPEKTGLCNLVDVFLDTLIPLINDAINLVAPIAISEGLTAVLHDIPQTIVLPESAFDLHWAMTNTTGSSNVGSSLMFNLDVLVKDEGDQAGPFMADPSIPNALDILTGDGALGLDFSDAIINNIVYSVFTIKNPTFQTKVDGFDVEISFPASPVFAFTNKTGLDSASLTLTLKVLLKKSILRITAHATVIAFFEVIVLPEGKITLQLNPDDLNVTITSTSPPTTNSTKTAITEGIEDTWASAVPGINNDLMAHAIPLPHIADFNHPYITYGNGYAAVGFDTAEDIHIDVDMIERLVKAVTFPIGTMVQDERSCPNLGAIGAEPTECEDTN</sequence>
<evidence type="ECO:0008006" key="3">
    <source>
        <dbReference type="Google" id="ProtNLM"/>
    </source>
</evidence>
<organism evidence="2">
    <name type="scientific">Paramoeba aestuarina</name>
    <dbReference type="NCBI Taxonomy" id="180227"/>
    <lineage>
        <taxon>Eukaryota</taxon>
        <taxon>Amoebozoa</taxon>
        <taxon>Discosea</taxon>
        <taxon>Flabellinia</taxon>
        <taxon>Dactylopodida</taxon>
        <taxon>Paramoebidae</taxon>
        <taxon>Paramoeba</taxon>
    </lineage>
</organism>
<protein>
    <recommendedName>
        <fullName evidence="3">Lipid-binding serum glycoprotein C-terminal domain-containing protein</fullName>
    </recommendedName>
</protein>
<keyword evidence="1" id="KW-0732">Signal</keyword>
<gene>
    <name evidence="2" type="ORF">NAES01612_LOCUS6993</name>
</gene>
<name>A0A7S4KHN8_9EUKA</name>
<feature type="chain" id="PRO_5030504816" description="Lipid-binding serum glycoprotein C-terminal domain-containing protein" evidence="1">
    <location>
        <begin position="21"/>
        <end position="498"/>
    </location>
</feature>
<evidence type="ECO:0000256" key="1">
    <source>
        <dbReference type="SAM" id="SignalP"/>
    </source>
</evidence>
<feature type="signal peptide" evidence="1">
    <location>
        <begin position="1"/>
        <end position="20"/>
    </location>
</feature>
<evidence type="ECO:0000313" key="2">
    <source>
        <dbReference type="EMBL" id="CAE2295368.1"/>
    </source>
</evidence>